<dbReference type="AlphaFoldDB" id="A0A445IRE4"/>
<evidence type="ECO:0000313" key="1">
    <source>
        <dbReference type="EMBL" id="RZB88639.1"/>
    </source>
</evidence>
<gene>
    <name evidence="1" type="ORF">D0Y65_027856</name>
</gene>
<reference evidence="1 2" key="1">
    <citation type="submission" date="2018-09" db="EMBL/GenBank/DDBJ databases">
        <title>A high-quality reference genome of wild soybean provides a powerful tool to mine soybean genomes.</title>
        <authorList>
            <person name="Xie M."/>
            <person name="Chung C.Y.L."/>
            <person name="Li M.-W."/>
            <person name="Wong F.-L."/>
            <person name="Chan T.-F."/>
            <person name="Lam H.-M."/>
        </authorList>
    </citation>
    <scope>NUCLEOTIDE SEQUENCE [LARGE SCALE GENOMIC DNA]</scope>
    <source>
        <strain evidence="2">cv. W05</strain>
        <tissue evidence="1">Hypocotyl of etiolated seedlings</tissue>
    </source>
</reference>
<dbReference type="EMBL" id="QZWG01000010">
    <property type="protein sequence ID" value="RZB88639.1"/>
    <property type="molecule type" value="Genomic_DNA"/>
</dbReference>
<protein>
    <submittedName>
        <fullName evidence="1">Uncharacterized protein</fullName>
    </submittedName>
</protein>
<dbReference type="Gene3D" id="3.30.200.20">
    <property type="entry name" value="Phosphorylase Kinase, domain 1"/>
    <property type="match status" value="1"/>
</dbReference>
<name>A0A445IRE4_GLYSO</name>
<proteinExistence type="predicted"/>
<keyword evidence="2" id="KW-1185">Reference proteome</keyword>
<comment type="caution">
    <text evidence="1">The sequence shown here is derived from an EMBL/GenBank/DDBJ whole genome shotgun (WGS) entry which is preliminary data.</text>
</comment>
<organism evidence="1 2">
    <name type="scientific">Glycine soja</name>
    <name type="common">Wild soybean</name>
    <dbReference type="NCBI Taxonomy" id="3848"/>
    <lineage>
        <taxon>Eukaryota</taxon>
        <taxon>Viridiplantae</taxon>
        <taxon>Streptophyta</taxon>
        <taxon>Embryophyta</taxon>
        <taxon>Tracheophyta</taxon>
        <taxon>Spermatophyta</taxon>
        <taxon>Magnoliopsida</taxon>
        <taxon>eudicotyledons</taxon>
        <taxon>Gunneridae</taxon>
        <taxon>Pentapetalae</taxon>
        <taxon>rosids</taxon>
        <taxon>fabids</taxon>
        <taxon>Fabales</taxon>
        <taxon>Fabaceae</taxon>
        <taxon>Papilionoideae</taxon>
        <taxon>50 kb inversion clade</taxon>
        <taxon>NPAAA clade</taxon>
        <taxon>indigoferoid/millettioid clade</taxon>
        <taxon>Phaseoleae</taxon>
        <taxon>Glycine</taxon>
        <taxon>Glycine subgen. Soja</taxon>
    </lineage>
</organism>
<accession>A0A445IRE4</accession>
<sequence>MSHQDSNSKCRHSKFDREPRIKDLERLKSEIHLLKTLKHKNIMKFDREHKMLWKHQIHSQAPRATRNSFLCSTACEVLFHEDNDDVLCGDWKRFVAEHENESEEVKKVRSDGL</sequence>
<dbReference type="Proteomes" id="UP000289340">
    <property type="component" value="Chromosome 10"/>
</dbReference>
<evidence type="ECO:0000313" key="2">
    <source>
        <dbReference type="Proteomes" id="UP000289340"/>
    </source>
</evidence>